<dbReference type="GO" id="GO:0035888">
    <property type="term" value="F:isoguanine deaminase activity"/>
    <property type="evidence" value="ECO:0007669"/>
    <property type="project" value="TreeGrafter"/>
</dbReference>
<dbReference type="InterPro" id="IPR052349">
    <property type="entry name" value="Metallo-hydrolase_Enzymes"/>
</dbReference>
<dbReference type="Gene3D" id="2.30.40.10">
    <property type="entry name" value="Urease, subunit C, domain 1"/>
    <property type="match status" value="1"/>
</dbReference>
<evidence type="ECO:0000313" key="3">
    <source>
        <dbReference type="EMBL" id="CAE7550524.1"/>
    </source>
</evidence>
<comment type="caution">
    <text evidence="3">The sequence shown here is derived from an EMBL/GenBank/DDBJ whole genome shotgun (WGS) entry which is preliminary data.</text>
</comment>
<proteinExistence type="predicted"/>
<name>A0A812U3J3_9DINO</name>
<dbReference type="GO" id="GO:0006209">
    <property type="term" value="P:cytosine catabolic process"/>
    <property type="evidence" value="ECO:0007669"/>
    <property type="project" value="TreeGrafter"/>
</dbReference>
<dbReference type="OrthoDB" id="439342at2759"/>
<feature type="domain" description="Amidohydrolase 3" evidence="2">
    <location>
        <begin position="278"/>
        <end position="483"/>
    </location>
</feature>
<gene>
    <name evidence="3" type="primary">codAch2</name>
    <name evidence="3" type="ORF">SNAT2548_LOCUS30915</name>
</gene>
<dbReference type="SUPFAM" id="SSF51556">
    <property type="entry name" value="Metallo-dependent hydrolases"/>
    <property type="match status" value="1"/>
</dbReference>
<evidence type="ECO:0000256" key="1">
    <source>
        <dbReference type="SAM" id="Phobius"/>
    </source>
</evidence>
<dbReference type="Proteomes" id="UP000604046">
    <property type="component" value="Unassembled WGS sequence"/>
</dbReference>
<keyword evidence="1" id="KW-1133">Transmembrane helix</keyword>
<keyword evidence="4" id="KW-1185">Reference proteome</keyword>
<dbReference type="GO" id="GO:0004131">
    <property type="term" value="F:cytosine deaminase activity"/>
    <property type="evidence" value="ECO:0007669"/>
    <property type="project" value="TreeGrafter"/>
</dbReference>
<dbReference type="InterPro" id="IPR032466">
    <property type="entry name" value="Metal_Hydrolase"/>
</dbReference>
<dbReference type="Gene3D" id="3.20.20.140">
    <property type="entry name" value="Metal-dependent hydrolases"/>
    <property type="match status" value="1"/>
</dbReference>
<reference evidence="3" key="1">
    <citation type="submission" date="2021-02" db="EMBL/GenBank/DDBJ databases">
        <authorList>
            <person name="Dougan E. K."/>
            <person name="Rhodes N."/>
            <person name="Thang M."/>
            <person name="Chan C."/>
        </authorList>
    </citation>
    <scope>NUCLEOTIDE SEQUENCE</scope>
</reference>
<sequence length="644" mass="71499">MSATFSKPPSSWSVAWSLAAAALLGSGLAAVLRKKKKNQRTKHHRLDLEKLSRLIDQSSWWHCWIGSSSNTSYWLHHVSIPISNLPTDLRDTAKATDEGLVACHVLIEHGKIATVLAASGQDDDDLLATTPKSKLVQAHGCVFVPCFVDAHTHLVKTQVVPRCRNMTGSMNEACQVELSGERYNWTDVTDVQRRMEFGIQCARHYGTRAMRTHLDGTATFDSPAIIQAVYAAYDTMVEKHANEITLQGVANLFLPLWLQEPLATDFANQAATHSGVVLGSYTGNPSSEERPQTCEAMKALFRHANRLGMEVDFHIDEANDPSCCVLLCLIDALQYARRELGYKGKVVLGHCCSLSLQSEERQVYICQQLAQLQDVHIIANPFTNVGLQDRRGSCLPFGLDIPAAVPRTPQWRGLTLIQELDAAGVASVSVASDNVRDHWHPYGDFDLLTVWTQSLLLGHLDTAPSAGAWAHMVNDSPARAMGLLPSQNSSCFQAGRSADGILFPSARRISELLARPQTDRIVLRKGQIQISQLPDFADLDDLVAGPTSHRSGESLHTVGAVVFLASCAYFYSYHWGRMFRHLQEGRFRPYFALGLASLTFVHGLTVGHIWKMMEDPGWYDTVQKIYPDQWQWIADTRLAELYLT</sequence>
<dbReference type="AlphaFoldDB" id="A0A812U3J3"/>
<accession>A0A812U3J3</accession>
<evidence type="ECO:0000259" key="2">
    <source>
        <dbReference type="Pfam" id="PF07969"/>
    </source>
</evidence>
<protein>
    <submittedName>
        <fullName evidence="3">CodAch2 protein</fullName>
    </submittedName>
</protein>
<dbReference type="PANTHER" id="PTHR32027:SF0">
    <property type="entry name" value="CYTOSINE DEAMINASE"/>
    <property type="match status" value="1"/>
</dbReference>
<dbReference type="PANTHER" id="PTHR32027">
    <property type="entry name" value="CYTOSINE DEAMINASE"/>
    <property type="match status" value="1"/>
</dbReference>
<dbReference type="InterPro" id="IPR013108">
    <property type="entry name" value="Amidohydro_3"/>
</dbReference>
<dbReference type="InterPro" id="IPR011059">
    <property type="entry name" value="Metal-dep_hydrolase_composite"/>
</dbReference>
<keyword evidence="1" id="KW-0812">Transmembrane</keyword>
<evidence type="ECO:0000313" key="4">
    <source>
        <dbReference type="Proteomes" id="UP000604046"/>
    </source>
</evidence>
<feature type="non-terminal residue" evidence="3">
    <location>
        <position position="1"/>
    </location>
</feature>
<dbReference type="Pfam" id="PF07969">
    <property type="entry name" value="Amidohydro_3"/>
    <property type="match status" value="1"/>
</dbReference>
<keyword evidence="1" id="KW-0472">Membrane</keyword>
<dbReference type="EMBL" id="CAJNDS010002632">
    <property type="protein sequence ID" value="CAE7550524.1"/>
    <property type="molecule type" value="Genomic_DNA"/>
</dbReference>
<organism evidence="3 4">
    <name type="scientific">Symbiodinium natans</name>
    <dbReference type="NCBI Taxonomy" id="878477"/>
    <lineage>
        <taxon>Eukaryota</taxon>
        <taxon>Sar</taxon>
        <taxon>Alveolata</taxon>
        <taxon>Dinophyceae</taxon>
        <taxon>Suessiales</taxon>
        <taxon>Symbiodiniaceae</taxon>
        <taxon>Symbiodinium</taxon>
    </lineage>
</organism>
<feature type="transmembrane region" description="Helical" evidence="1">
    <location>
        <begin position="591"/>
        <end position="610"/>
    </location>
</feature>